<accession>A0A3E4PJP4</accession>
<proteinExistence type="predicted"/>
<feature type="transmembrane region" description="Helical" evidence="1">
    <location>
        <begin position="107"/>
        <end position="134"/>
    </location>
</feature>
<sequence length="212" mass="23256">MRAKKKNKKRMDNMTKLLIPLAVAINMLAYTVLYSTTMLILGDSIGTILVGAICGPGPGAIVGLLSNLVNVIKNPVMIVMMPLNIGFGVVSGYLTKRKIFTSIPKTLLCTPIYGFIGGWLSGSIIFLAMGGDFWGNLASVFVGIPLYNAGVPKYFAMAIGQLLFDCIDKIVCLLLVYLIIRSLPDRFLIKLPYGKYVTRKQYSEEDIDFGEE</sequence>
<dbReference type="Gene3D" id="1.10.1760.20">
    <property type="match status" value="1"/>
</dbReference>
<organism evidence="2 3">
    <name type="scientific">Dorea formicigenerans</name>
    <dbReference type="NCBI Taxonomy" id="39486"/>
    <lineage>
        <taxon>Bacteria</taxon>
        <taxon>Bacillati</taxon>
        <taxon>Bacillota</taxon>
        <taxon>Clostridia</taxon>
        <taxon>Lachnospirales</taxon>
        <taxon>Lachnospiraceae</taxon>
        <taxon>Dorea</taxon>
    </lineage>
</organism>
<reference evidence="2 3" key="1">
    <citation type="submission" date="2018-08" db="EMBL/GenBank/DDBJ databases">
        <title>A genome reference for cultivated species of the human gut microbiota.</title>
        <authorList>
            <person name="Zou Y."/>
            <person name="Xue W."/>
            <person name="Luo G."/>
        </authorList>
    </citation>
    <scope>NUCLEOTIDE SEQUENCE [LARGE SCALE GENOMIC DNA]</scope>
    <source>
        <strain evidence="2 3">TF09-3</strain>
    </source>
</reference>
<protein>
    <submittedName>
        <fullName evidence="2">ECF transporter S component</fullName>
    </submittedName>
</protein>
<evidence type="ECO:0000313" key="2">
    <source>
        <dbReference type="EMBL" id="RGK80187.1"/>
    </source>
</evidence>
<gene>
    <name evidence="2" type="ORF">DXC93_13790</name>
</gene>
<keyword evidence="1" id="KW-0812">Transmembrane</keyword>
<dbReference type="Proteomes" id="UP000261324">
    <property type="component" value="Unassembled WGS sequence"/>
</dbReference>
<comment type="caution">
    <text evidence="2">The sequence shown here is derived from an EMBL/GenBank/DDBJ whole genome shotgun (WGS) entry which is preliminary data.</text>
</comment>
<keyword evidence="1" id="KW-1133">Transmembrane helix</keyword>
<evidence type="ECO:0000313" key="3">
    <source>
        <dbReference type="Proteomes" id="UP000261324"/>
    </source>
</evidence>
<evidence type="ECO:0000256" key="1">
    <source>
        <dbReference type="SAM" id="Phobius"/>
    </source>
</evidence>
<dbReference type="EMBL" id="QSRA01000022">
    <property type="protein sequence ID" value="RGK80187.1"/>
    <property type="molecule type" value="Genomic_DNA"/>
</dbReference>
<feature type="transmembrane region" description="Helical" evidence="1">
    <location>
        <begin position="154"/>
        <end position="180"/>
    </location>
</feature>
<dbReference type="RefSeq" id="WP_117660622.1">
    <property type="nucleotide sequence ID" value="NZ_QSRA01000022.1"/>
</dbReference>
<name>A0A3E4PJP4_9FIRM</name>
<keyword evidence="1" id="KW-0472">Membrane</keyword>
<dbReference type="AlphaFoldDB" id="A0A3E4PJP4"/>